<dbReference type="OrthoDB" id="823504at2759"/>
<dbReference type="GO" id="GO:0020037">
    <property type="term" value="F:heme binding"/>
    <property type="evidence" value="ECO:0007669"/>
    <property type="project" value="InterPro"/>
</dbReference>
<dbReference type="InterPro" id="IPR019791">
    <property type="entry name" value="Haem_peroxidase_animal"/>
</dbReference>
<dbReference type="InterPro" id="IPR034812">
    <property type="entry name" value="Ppo-like_N"/>
</dbReference>
<evidence type="ECO:0000313" key="8">
    <source>
        <dbReference type="EMBL" id="OAF61916.1"/>
    </source>
</evidence>
<feature type="binding site" description="axial binding residue" evidence="7">
    <location>
        <position position="380"/>
    </location>
    <ligand>
        <name>heme b</name>
        <dbReference type="ChEBI" id="CHEBI:60344"/>
    </ligand>
    <ligandPart>
        <name>Fe</name>
        <dbReference type="ChEBI" id="CHEBI:18248"/>
    </ligandPart>
</feature>
<dbReference type="SUPFAM" id="SSF48113">
    <property type="entry name" value="Heme-dependent peroxidases"/>
    <property type="match status" value="1"/>
</dbReference>
<keyword evidence="5" id="KW-0560">Oxidoreductase</keyword>
<dbReference type="eggNOG" id="KOG2408">
    <property type="taxonomic scope" value="Eukaryota"/>
</dbReference>
<evidence type="ECO:0000256" key="2">
    <source>
        <dbReference type="ARBA" id="ARBA00022617"/>
    </source>
</evidence>
<keyword evidence="3 7" id="KW-0479">Metal-binding</keyword>
<dbReference type="InterPro" id="IPR010255">
    <property type="entry name" value="Haem_peroxidase_sf"/>
</dbReference>
<evidence type="ECO:0000256" key="6">
    <source>
        <dbReference type="ARBA" id="ARBA00023004"/>
    </source>
</evidence>
<dbReference type="PANTHER" id="PTHR11903">
    <property type="entry name" value="PROSTAGLANDIN G/H SYNTHASE"/>
    <property type="match status" value="1"/>
</dbReference>
<keyword evidence="2 7" id="KW-0349">Heme</keyword>
<dbReference type="Gene3D" id="1.10.640.10">
    <property type="entry name" value="Haem peroxidase domain superfamily, animal type"/>
    <property type="match status" value="1"/>
</dbReference>
<dbReference type="GO" id="GO:0004601">
    <property type="term" value="F:peroxidase activity"/>
    <property type="evidence" value="ECO:0007669"/>
    <property type="project" value="InterPro"/>
</dbReference>
<dbReference type="CDD" id="cd09817">
    <property type="entry name" value="linoleate_diol_synthase_like"/>
    <property type="match status" value="1"/>
</dbReference>
<organism evidence="8">
    <name type="scientific">Pseudogymnoascus destructans</name>
    <dbReference type="NCBI Taxonomy" id="655981"/>
    <lineage>
        <taxon>Eukaryota</taxon>
        <taxon>Fungi</taxon>
        <taxon>Dikarya</taxon>
        <taxon>Ascomycota</taxon>
        <taxon>Pezizomycotina</taxon>
        <taxon>Leotiomycetes</taxon>
        <taxon>Thelebolales</taxon>
        <taxon>Thelebolaceae</taxon>
        <taxon>Pseudogymnoascus</taxon>
    </lineage>
</organism>
<dbReference type="SUPFAM" id="SSF48264">
    <property type="entry name" value="Cytochrome P450"/>
    <property type="match status" value="1"/>
</dbReference>
<dbReference type="GO" id="GO:0051213">
    <property type="term" value="F:dioxygenase activity"/>
    <property type="evidence" value="ECO:0007669"/>
    <property type="project" value="UniProtKB-KW"/>
</dbReference>
<name>A0A177AIL4_9PEZI</name>
<evidence type="ECO:0000256" key="7">
    <source>
        <dbReference type="PIRSR" id="PIRSR619791-2"/>
    </source>
</evidence>
<dbReference type="CDD" id="cd20612">
    <property type="entry name" value="CYP_LDS-like_C"/>
    <property type="match status" value="1"/>
</dbReference>
<protein>
    <recommendedName>
        <fullName evidence="9">Linoleate diol synthase</fullName>
    </recommendedName>
</protein>
<dbReference type="Pfam" id="PF00067">
    <property type="entry name" value="p450"/>
    <property type="match status" value="1"/>
</dbReference>
<dbReference type="PANTHER" id="PTHR11903:SF37">
    <property type="entry name" value="PSI-PRODUCING OXYGENASE A"/>
    <property type="match status" value="1"/>
</dbReference>
<keyword evidence="6 7" id="KW-0408">Iron</keyword>
<sequence>MVSIAEKHTSLRGEIEGALGQVSAVVNASLGPVNAAYPHRPTNEPLKIDGSKRADLGKVEPEDIQALLESFHDQAHGVQDDSTLLLERLVTGLSHLPEDSKTGKHLTDNFVNTLWDALPHPPLSSLGNQYKYREADGRNNNISHPSLGQAGSHYARSVKPVILQNIQLPDPGDIFDELMDRGDAFEEHPNKISSVLFYMAAIITHDIFCTNSKDNTISNTSSYLDLSPLYGKNGEEQKLIRTFKDGKLKPDCFSEKRTLGLPPGVGVILIMFNRFHNKTATMLALINENGRFTKPKDDDTSKWAKYDEDLFQTSRLITCGLYVNIIVKDYVRTILSLNRTSSTWALDPRSVSTKTMFNVPAPEGMGNSVSAEFNLIYRWHSAISERDDKWIQQEYERIFPGKNHKDMPIHELMGGLGKVVAGLPEDPLERPFGGLKRNEDGTLPEEGLVEILTSSILDVAGSFGANRVPTIMRSIEILGIMQARQWNLASLNEFRLFFGLKAHETFEEINPDPIVAKKLKNLYDSPDFVELYPGLTAEKAKPPQAPGSGLCVNYTISRAILSDAVSLVRGDRFYTTDFNGRSLTNWGFTACNFDTKVDQGCVMYKLILGAFPGAFKGNSIYAHFPFVTPAENLVIQTNLGTAKLYDWNPPKVTPEVISIDSYDAVLKILNDKTNWKVTWGDSIEFLVSQPNEWYGGTYCLAGDDEANEESRKLVMKALYPNDWKKEVKAFYQDITEKLLKKYTYQIGGANCVDITRDVGNLAHAHFSASLFSLPLKTEDNPRGIYTEQELSMILSLLFFAIFYDIDPKKSFPLKTAAKMLAKSLGTLVLLNVESVARFGKIAEFVEKIRAKSQLEDYGMHTIQRLLQSGLSTKEVVWGQLLPTASSMVANQSQLFSQVLDYYLTEGIEHLPKMQELAEHETDESEDLLLHYFMEGARLRHTAGLFREAAVDMTVQDHDRSVYIPQHHRILANIVRASRDPVAFPDPLKVDVTRPLDSYIHYGHGPHECAGVDASKVAMTTMFRAVLRLKGLRLDPANREGVRKVSAEHGYTVYLKPDWSDIWPIPTSLKIRWDGPALV</sequence>
<dbReference type="InterPro" id="IPR037120">
    <property type="entry name" value="Haem_peroxidase_sf_animal"/>
</dbReference>
<reference evidence="8" key="1">
    <citation type="submission" date="2016-03" db="EMBL/GenBank/DDBJ databases">
        <title>Updated assembly of Pseudogymnoascus destructans, the fungus causing white-nose syndrome of bats.</title>
        <authorList>
            <person name="Palmer J.M."/>
            <person name="Drees K.P."/>
            <person name="Foster J.T."/>
            <person name="Lindner D.L."/>
        </authorList>
    </citation>
    <scope>NUCLEOTIDE SEQUENCE [LARGE SCALE GENOMIC DNA]</scope>
    <source>
        <strain evidence="8">20631-21</strain>
    </source>
</reference>
<dbReference type="Pfam" id="PF03098">
    <property type="entry name" value="An_peroxidase"/>
    <property type="match status" value="2"/>
</dbReference>
<dbReference type="PROSITE" id="PS50292">
    <property type="entry name" value="PEROXIDASE_3"/>
    <property type="match status" value="1"/>
</dbReference>
<dbReference type="InterPro" id="IPR001128">
    <property type="entry name" value="Cyt_P450"/>
</dbReference>
<dbReference type="GeneID" id="36284674"/>
<dbReference type="EMBL" id="KV441388">
    <property type="protein sequence ID" value="OAF61916.1"/>
    <property type="molecule type" value="Genomic_DNA"/>
</dbReference>
<dbReference type="InterPro" id="IPR036396">
    <property type="entry name" value="Cyt_P450_sf"/>
</dbReference>
<comment type="subunit">
    <text evidence="1">Homotetramer.</text>
</comment>
<dbReference type="InterPro" id="IPR050783">
    <property type="entry name" value="Oxylipin_biosynth_metab"/>
</dbReference>
<gene>
    <name evidence="8" type="ORF">VC83_01585</name>
</gene>
<accession>A0A177AIL4</accession>
<evidence type="ECO:0000256" key="3">
    <source>
        <dbReference type="ARBA" id="ARBA00022723"/>
    </source>
</evidence>
<dbReference type="Gene3D" id="1.10.630.10">
    <property type="entry name" value="Cytochrome P450"/>
    <property type="match status" value="1"/>
</dbReference>
<evidence type="ECO:0000256" key="4">
    <source>
        <dbReference type="ARBA" id="ARBA00022964"/>
    </source>
</evidence>
<dbReference type="Proteomes" id="UP000077154">
    <property type="component" value="Unassembled WGS sequence"/>
</dbReference>
<dbReference type="RefSeq" id="XP_024327190.1">
    <property type="nucleotide sequence ID" value="XM_024465260.1"/>
</dbReference>
<evidence type="ECO:0008006" key="9">
    <source>
        <dbReference type="Google" id="ProtNLM"/>
    </source>
</evidence>
<dbReference type="GO" id="GO:0006979">
    <property type="term" value="P:response to oxidative stress"/>
    <property type="evidence" value="ECO:0007669"/>
    <property type="project" value="InterPro"/>
</dbReference>
<evidence type="ECO:0000256" key="5">
    <source>
        <dbReference type="ARBA" id="ARBA00023002"/>
    </source>
</evidence>
<proteinExistence type="predicted"/>
<dbReference type="VEuPathDB" id="FungiDB:GMDG_07550"/>
<dbReference type="AlphaFoldDB" id="A0A177AIL4"/>
<keyword evidence="4" id="KW-0223">Dioxygenase</keyword>
<dbReference type="GO" id="GO:0006631">
    <property type="term" value="P:fatty acid metabolic process"/>
    <property type="evidence" value="ECO:0007669"/>
    <property type="project" value="UniProtKB-ARBA"/>
</dbReference>
<dbReference type="GO" id="GO:0005506">
    <property type="term" value="F:iron ion binding"/>
    <property type="evidence" value="ECO:0007669"/>
    <property type="project" value="InterPro"/>
</dbReference>
<dbReference type="GO" id="GO:0016705">
    <property type="term" value="F:oxidoreductase activity, acting on paired donors, with incorporation or reduction of molecular oxygen"/>
    <property type="evidence" value="ECO:0007669"/>
    <property type="project" value="InterPro"/>
</dbReference>
<dbReference type="GO" id="GO:0004497">
    <property type="term" value="F:monooxygenase activity"/>
    <property type="evidence" value="ECO:0007669"/>
    <property type="project" value="InterPro"/>
</dbReference>
<evidence type="ECO:0000256" key="1">
    <source>
        <dbReference type="ARBA" id="ARBA00011881"/>
    </source>
</evidence>